<feature type="compositionally biased region" description="Gly residues" evidence="1">
    <location>
        <begin position="132"/>
        <end position="149"/>
    </location>
</feature>
<feature type="region of interest" description="Disordered" evidence="1">
    <location>
        <begin position="128"/>
        <end position="209"/>
    </location>
</feature>
<evidence type="ECO:0000256" key="1">
    <source>
        <dbReference type="SAM" id="MobiDB-lite"/>
    </source>
</evidence>
<dbReference type="InterPro" id="IPR026876">
    <property type="entry name" value="Fn3_assoc_repeat"/>
</dbReference>
<sequence>MFSCYIKKEVKKVRRRAALKNTIIRATAICVTAAMLCSAAGCSRIAGETAGSTEQISDNAAKTGSVIFSRESGFYEQEFVLELSTDTENGIIRYTLDGSDPTDGSPEYAAGITITDRTGEENLLSNQAAGTLGQGGGFGSGGGMPGNRPGGFQVPRPEGSNLSMEQGNDPKGADTDSNEPKPANTDREQRGPGNGGGRGPRGGSLSAEPAENVFKGTVVKAAVFSAEGDILSHISVKSYFVSQNIMSRYGSLPVVSVVTDSSNLFDEATGIYANYSQSGSDWERPVYFELFEPAGTLVVSQNMGVRINGGTTRSLAQKALRFYAKDSYDKENPTIEYEIFDGLTKSCNDDILATFKRIILRSSGNDNSGTLFRDALMQELVSDLNVDTQAARPCVAFVNGEFWGIYNIRERYDDHYFANHYDIDGDRVTVLEIASGNSAPEVSEGEESDLEYYEEMWNFFNDHSMADESSYQKALEYVDIDNLMDYHIANIYSANTDWPANNNVFWRYRTENGGYDGGAEWYKDGRYRWIIKDMDWGFGLMSDQTNDTLSHALNESSSGRRGNGFTSSQSTLIFRRLLENQGFQAGFINRFCDVMNTNYNAGTVAEAISNWKSEIEPAIDEQANRYPGSVPGRESWETAVDKMVRFAQERAGYMEGYLQERFSLSNVVDVTLFTDSEAGFIRINDTDITEETKGVSDASSWSGRYFAGTAQRLRAEAKDGHGFVKFVVTDLAEGTTVEYRDPAIEVTLGSAGTKAEAVFE</sequence>
<accession>A0AA41FC63</accession>
<proteinExistence type="predicted"/>
<dbReference type="InterPro" id="IPR014867">
    <property type="entry name" value="Spore_coat_CotH_CotH2/3/7"/>
</dbReference>
<organism evidence="2 3">
    <name type="scientific">Enterocloster citroniae</name>
    <dbReference type="NCBI Taxonomy" id="358743"/>
    <lineage>
        <taxon>Bacteria</taxon>
        <taxon>Bacillati</taxon>
        <taxon>Bacillota</taxon>
        <taxon>Clostridia</taxon>
        <taxon>Lachnospirales</taxon>
        <taxon>Lachnospiraceae</taxon>
        <taxon>Enterocloster</taxon>
    </lineage>
</organism>
<evidence type="ECO:0008006" key="4">
    <source>
        <dbReference type="Google" id="ProtNLM"/>
    </source>
</evidence>
<dbReference type="AlphaFoldDB" id="A0AA41FC63"/>
<dbReference type="Pfam" id="PF13287">
    <property type="entry name" value="Fn3_assoc"/>
    <property type="match status" value="1"/>
</dbReference>
<dbReference type="EMBL" id="WQPS01000004">
    <property type="protein sequence ID" value="MBT9808777.1"/>
    <property type="molecule type" value="Genomic_DNA"/>
</dbReference>
<evidence type="ECO:0000313" key="2">
    <source>
        <dbReference type="EMBL" id="MBT9808777.1"/>
    </source>
</evidence>
<feature type="compositionally biased region" description="Gly residues" evidence="1">
    <location>
        <begin position="192"/>
        <end position="202"/>
    </location>
</feature>
<name>A0AA41FC63_9FIRM</name>
<reference evidence="2" key="1">
    <citation type="journal article" date="2021" name="Gut Microbes">
        <title>A synthetic consortium of 100 gut commensals modulates the composition and function in a colon model of the microbiome of elderly subjects.</title>
        <authorList>
            <person name="Perez M."/>
            <person name="Ntemiri A."/>
            <person name="Tan H."/>
            <person name="Harris H.M.B."/>
            <person name="Roager H.M."/>
            <person name="Ribiere C."/>
            <person name="O'Toole P.W."/>
        </authorList>
    </citation>
    <scope>NUCLEOTIDE SEQUENCE</scope>
    <source>
        <strain evidence="2">MCC335</strain>
    </source>
</reference>
<dbReference type="Proteomes" id="UP000708338">
    <property type="component" value="Unassembled WGS sequence"/>
</dbReference>
<evidence type="ECO:0000313" key="3">
    <source>
        <dbReference type="Proteomes" id="UP000708338"/>
    </source>
</evidence>
<dbReference type="Pfam" id="PF08757">
    <property type="entry name" value="CotH"/>
    <property type="match status" value="1"/>
</dbReference>
<comment type="caution">
    <text evidence="2">The sequence shown here is derived from an EMBL/GenBank/DDBJ whole genome shotgun (WGS) entry which is preliminary data.</text>
</comment>
<gene>
    <name evidence="2" type="ORF">GPL26_03865</name>
</gene>
<protein>
    <recommendedName>
        <fullName evidence="4">Spore coat protein CotH</fullName>
    </recommendedName>
</protein>